<evidence type="ECO:0000256" key="4">
    <source>
        <dbReference type="SAM" id="Coils"/>
    </source>
</evidence>
<dbReference type="AlphaFoldDB" id="A0A8T2YZG1"/>
<evidence type="ECO:0000313" key="6">
    <source>
        <dbReference type="EMBL" id="KAH8510563.1"/>
    </source>
</evidence>
<dbReference type="PANTHER" id="PTHR46288">
    <property type="entry name" value="PHORBOL-ESTER/DAG-TYPE DOMAIN-CONTAINING PROTEIN"/>
    <property type="match status" value="1"/>
</dbReference>
<proteinExistence type="predicted"/>
<protein>
    <recommendedName>
        <fullName evidence="5">Phorbol-ester/DAG-type domain-containing protein</fullName>
    </recommendedName>
</protein>
<evidence type="ECO:0000256" key="2">
    <source>
        <dbReference type="ARBA" id="ARBA00022737"/>
    </source>
</evidence>
<evidence type="ECO:0000313" key="7">
    <source>
        <dbReference type="Proteomes" id="UP000807159"/>
    </source>
</evidence>
<evidence type="ECO:0000259" key="5">
    <source>
        <dbReference type="PROSITE" id="PS50081"/>
    </source>
</evidence>
<name>A0A8T2YZG1_POPDE</name>
<accession>A0A8T2YZG1</accession>
<dbReference type="PANTHER" id="PTHR46288:SF27">
    <property type="entry name" value="CYSTEINE_HISTIDINE-RICH C1 DOMAIN FAMILY PROTEIN"/>
    <property type="match status" value="1"/>
</dbReference>
<dbReference type="GO" id="GO:0046872">
    <property type="term" value="F:metal ion binding"/>
    <property type="evidence" value="ECO:0007669"/>
    <property type="project" value="UniProtKB-KW"/>
</dbReference>
<comment type="caution">
    <text evidence="6">The sequence shown here is derived from an EMBL/GenBank/DDBJ whole genome shotgun (WGS) entry which is preliminary data.</text>
</comment>
<gene>
    <name evidence="6" type="ORF">H0E87_008206</name>
</gene>
<keyword evidence="3" id="KW-0862">Zinc</keyword>
<dbReference type="SUPFAM" id="SSF57889">
    <property type="entry name" value="Cysteine-rich domain"/>
    <property type="match status" value="5"/>
</dbReference>
<dbReference type="Pfam" id="PF03107">
    <property type="entry name" value="C1_2"/>
    <property type="match status" value="3"/>
</dbReference>
<feature type="domain" description="Phorbol-ester/DAG-type" evidence="5">
    <location>
        <begin position="136"/>
        <end position="191"/>
    </location>
</feature>
<dbReference type="InterPro" id="IPR002219">
    <property type="entry name" value="PKC_DAG/PE"/>
</dbReference>
<keyword evidence="2" id="KW-0677">Repeat</keyword>
<dbReference type="Proteomes" id="UP000807159">
    <property type="component" value="Chromosome 4"/>
</dbReference>
<keyword evidence="7" id="KW-1185">Reference proteome</keyword>
<feature type="coiled-coil region" evidence="4">
    <location>
        <begin position="716"/>
        <end position="757"/>
    </location>
</feature>
<evidence type="ECO:0000256" key="1">
    <source>
        <dbReference type="ARBA" id="ARBA00022723"/>
    </source>
</evidence>
<dbReference type="PROSITE" id="PS50081">
    <property type="entry name" value="ZF_DAG_PE_2"/>
    <property type="match status" value="1"/>
</dbReference>
<dbReference type="InterPro" id="IPR046349">
    <property type="entry name" value="C1-like_sf"/>
</dbReference>
<keyword evidence="4" id="KW-0175">Coiled coil</keyword>
<dbReference type="InterPro" id="IPR004146">
    <property type="entry name" value="DC1"/>
</dbReference>
<evidence type="ECO:0000256" key="3">
    <source>
        <dbReference type="ARBA" id="ARBA00022833"/>
    </source>
</evidence>
<reference evidence="6" key="1">
    <citation type="journal article" date="2021" name="J. Hered.">
        <title>Genome Assembly of Salicaceae Populus deltoides (Eastern Cottonwood) I-69 Based on Nanopore Sequencing and Hi-C Technologies.</title>
        <authorList>
            <person name="Bai S."/>
            <person name="Wu H."/>
            <person name="Zhang J."/>
            <person name="Pan Z."/>
            <person name="Zhao W."/>
            <person name="Li Z."/>
            <person name="Tong C."/>
        </authorList>
    </citation>
    <scope>NUCLEOTIDE SEQUENCE</scope>
    <source>
        <tissue evidence="6">Leaf</tissue>
    </source>
</reference>
<dbReference type="SMART" id="SM00109">
    <property type="entry name" value="C1"/>
    <property type="match status" value="3"/>
</dbReference>
<dbReference type="EMBL" id="JACEGQ020000004">
    <property type="protein sequence ID" value="KAH8510563.1"/>
    <property type="molecule type" value="Genomic_DNA"/>
</dbReference>
<keyword evidence="1" id="KW-0479">Metal-binding</keyword>
<sequence length="794" mass="91274">MKGIKYLEHFRGEHQLKLIEKVDEANLAVCKACKEHCRDPYYFSCSVCDLNLHDLCANLPLWFSNPFHPHTLSIFQTHVIGEPEQFQCHACFRNIDGYTYGYKCNECLIYLDVECALLRPVIKEDEDHVLIHFSHLHPLVLVATELKDVNDDPPRCYLCWEFIISSVLFYKCEPCRFYLHKSCAELKLPKCLDHFYHRCSLALCTERNPYTCNACLRNRGGFHYLCDNCNFRLDVDCALLPEKMKSEGQDQLYHHPMHGHPLLLVDVTDDEAIHCVACQKSCCDKAYVCRWAGLCKFFLHQQCFLLPEKVFQPHYPGLELKLTPECFPKARCISCYNLCNGLFYRTPSKLPKKVRKKLGGLPLPFNVHVKCPVEVSTITYQAHPHNLTFIENVIGNDIDDSNEFKGIKCKACGKDCISSSPLFRCARCNYNLHVECGPLPCIIPYKSELHTHPLRLIYSPVDGEDKNDVDVFYCDECENERDPRLPVYCCSEGCPYIAEIKCVISEVKRSLLGYNGEVELKSLITKMAGKVIGKYYLPPQEPGRGSGTKNEDCNEIISRFRIEDTDLYRSISMAARHWAQNDTTKSMGSQASLFPNEALTLMNLLYGGKDIFKEDRSIFKVEDHFLKSDFAYIREALGDVILAKPTLQNSPVVDYFRFMLCWTINSMRTTRVVDISQELLSKWWKNLTMVHFAGFNIQFALDRLDRIVFAYYGLQAKAEKENLQKIDGEISELDQDIKKLEALLVDKRARLQELQKRRGHVASKEIVGSSLVDKCLGEASELKWRLAGEGLFEK</sequence>
<organism evidence="6 7">
    <name type="scientific">Populus deltoides</name>
    <name type="common">Eastern poplar</name>
    <name type="synonym">Eastern cottonwood</name>
    <dbReference type="NCBI Taxonomy" id="3696"/>
    <lineage>
        <taxon>Eukaryota</taxon>
        <taxon>Viridiplantae</taxon>
        <taxon>Streptophyta</taxon>
        <taxon>Embryophyta</taxon>
        <taxon>Tracheophyta</taxon>
        <taxon>Spermatophyta</taxon>
        <taxon>Magnoliopsida</taxon>
        <taxon>eudicotyledons</taxon>
        <taxon>Gunneridae</taxon>
        <taxon>Pentapetalae</taxon>
        <taxon>rosids</taxon>
        <taxon>fabids</taxon>
        <taxon>Malpighiales</taxon>
        <taxon>Salicaceae</taxon>
        <taxon>Saliceae</taxon>
        <taxon>Populus</taxon>
    </lineage>
</organism>